<dbReference type="Proteomes" id="UP000815325">
    <property type="component" value="Unassembled WGS sequence"/>
</dbReference>
<dbReference type="PANTHER" id="PTHR34810:SF1">
    <property type="entry name" value="DNA-BINDING PROTEIN BIN4"/>
    <property type="match status" value="1"/>
</dbReference>
<organism evidence="2 3">
    <name type="scientific">Dunaliella salina</name>
    <name type="common">Green alga</name>
    <name type="synonym">Protococcus salinus</name>
    <dbReference type="NCBI Taxonomy" id="3046"/>
    <lineage>
        <taxon>Eukaryota</taxon>
        <taxon>Viridiplantae</taxon>
        <taxon>Chlorophyta</taxon>
        <taxon>core chlorophytes</taxon>
        <taxon>Chlorophyceae</taxon>
        <taxon>CS clade</taxon>
        <taxon>Chlamydomonadales</taxon>
        <taxon>Dunaliellaceae</taxon>
        <taxon>Dunaliella</taxon>
    </lineage>
</organism>
<evidence type="ECO:0008006" key="4">
    <source>
        <dbReference type="Google" id="ProtNLM"/>
    </source>
</evidence>
<evidence type="ECO:0000313" key="2">
    <source>
        <dbReference type="EMBL" id="KAF5839914.1"/>
    </source>
</evidence>
<accession>A0ABQ7GZ88</accession>
<reference evidence="2" key="1">
    <citation type="submission" date="2017-08" db="EMBL/GenBank/DDBJ databases">
        <authorList>
            <person name="Polle J.E."/>
            <person name="Barry K."/>
            <person name="Cushman J."/>
            <person name="Schmutz J."/>
            <person name="Tran D."/>
            <person name="Hathwaick L.T."/>
            <person name="Yim W.C."/>
            <person name="Jenkins J."/>
            <person name="Mckie-Krisberg Z.M."/>
            <person name="Prochnik S."/>
            <person name="Lindquist E."/>
            <person name="Dockter R.B."/>
            <person name="Adam C."/>
            <person name="Molina H."/>
            <person name="Bunkerborg J."/>
            <person name="Jin E."/>
            <person name="Buchheim M."/>
            <person name="Magnuson J."/>
        </authorList>
    </citation>
    <scope>NUCLEOTIDE SEQUENCE</scope>
    <source>
        <strain evidence="2">CCAP 19/18</strain>
    </source>
</reference>
<protein>
    <recommendedName>
        <fullName evidence="4">DNA-binding protein BIN4</fullName>
    </recommendedName>
</protein>
<comment type="caution">
    <text evidence="2">The sequence shown here is derived from an EMBL/GenBank/DDBJ whole genome shotgun (WGS) entry which is preliminary data.</text>
</comment>
<evidence type="ECO:0000313" key="3">
    <source>
        <dbReference type="Proteomes" id="UP000815325"/>
    </source>
</evidence>
<dbReference type="InterPro" id="IPR033246">
    <property type="entry name" value="BIN4"/>
</dbReference>
<gene>
    <name evidence="2" type="ORF">DUNSADRAFT_18328</name>
</gene>
<feature type="compositionally biased region" description="Low complexity" evidence="1">
    <location>
        <begin position="411"/>
        <end position="423"/>
    </location>
</feature>
<dbReference type="PANTHER" id="PTHR34810">
    <property type="entry name" value="DNA-BINDING PROTEIN BIN4"/>
    <property type="match status" value="1"/>
</dbReference>
<proteinExistence type="predicted"/>
<evidence type="ECO:0000256" key="1">
    <source>
        <dbReference type="SAM" id="MobiDB-lite"/>
    </source>
</evidence>
<feature type="compositionally biased region" description="Basic and acidic residues" evidence="1">
    <location>
        <begin position="66"/>
        <end position="110"/>
    </location>
</feature>
<feature type="compositionally biased region" description="Basic and acidic residues" evidence="1">
    <location>
        <begin position="137"/>
        <end position="148"/>
    </location>
</feature>
<name>A0ABQ7GZ88_DUNSA</name>
<feature type="region of interest" description="Disordered" evidence="1">
    <location>
        <begin position="340"/>
        <end position="423"/>
    </location>
</feature>
<sequence length="423" mass="44230">MSSTEDSPAIVHRRKGRGGAVVLNSDDDDELPEWAANFKSPYTGGFKSQASSSEDEKPAKKSAGTGRDKEEELAPKHEDRPDQGRSKPEALDHREEREHGTQGSPREKPGKTSQAPANAGAAGQPEPRPSKAPKRGAPPEDHKEDRKAGGALTGAGARGPSEPSPSKAPKRGAPSEDQQEHRKAGGAPARAGAVESSAPSPSRAQKQDAPTDEQEHKDEQLGSAPSSSKPGGDKNKATNLVIPDKLPRNKVMAELCPGEDDQLVDLAGDSGAVGRMIVAGEQGIEQLQVDLKGAMFDASVLPLAGTALVVNIGPSEAKVEALMNDYLHLHPIEGLLDEDDGGYGKDLMVSEDENYQPEQEGAPAEEGKTSKKKAGKASAKATNKITRKPRGGTSAAGSKQSGGVRKKTGPPKKGGASKPKIKK</sequence>
<feature type="compositionally biased region" description="Low complexity" evidence="1">
    <location>
        <begin position="114"/>
        <end position="125"/>
    </location>
</feature>
<feature type="region of interest" description="Disordered" evidence="1">
    <location>
        <begin position="1"/>
        <end position="240"/>
    </location>
</feature>
<dbReference type="EMBL" id="MU069529">
    <property type="protein sequence ID" value="KAF5839914.1"/>
    <property type="molecule type" value="Genomic_DNA"/>
</dbReference>
<keyword evidence="3" id="KW-1185">Reference proteome</keyword>